<dbReference type="AlphaFoldDB" id="A0A1Q2HR64"/>
<evidence type="ECO:0000256" key="5">
    <source>
        <dbReference type="ARBA" id="ARBA00022679"/>
    </source>
</evidence>
<evidence type="ECO:0000313" key="14">
    <source>
        <dbReference type="EMBL" id="AQQ09736.1"/>
    </source>
</evidence>
<reference evidence="15" key="1">
    <citation type="submission" date="2017-02" db="EMBL/GenBank/DDBJ databases">
        <title>Comparative genomics and description of representatives of a novel lineage of planctomycetes thriving in anoxic sediments.</title>
        <authorList>
            <person name="Spring S."/>
            <person name="Bunk B."/>
            <person name="Sproer C."/>
            <person name="Klenk H.-P."/>
        </authorList>
    </citation>
    <scope>NUCLEOTIDE SEQUENCE [LARGE SCALE GENOMIC DNA]</scope>
    <source>
        <strain evidence="15">L21-RPul-D3</strain>
    </source>
</reference>
<dbReference type="PANTHER" id="PTHR30478">
    <property type="entry name" value="DNA POLYMERASE III SUBUNIT BETA"/>
    <property type="match status" value="1"/>
</dbReference>
<keyword evidence="15" id="KW-1185">Reference proteome</keyword>
<accession>A0A1Q2HR64</accession>
<feature type="domain" description="DNA polymerase III beta sliding clamp C-terminal" evidence="13">
    <location>
        <begin position="249"/>
        <end position="364"/>
    </location>
</feature>
<organism evidence="14 15">
    <name type="scientific">Sedimentisphaera cyanobacteriorum</name>
    <dbReference type="NCBI Taxonomy" id="1940790"/>
    <lineage>
        <taxon>Bacteria</taxon>
        <taxon>Pseudomonadati</taxon>
        <taxon>Planctomycetota</taxon>
        <taxon>Phycisphaerae</taxon>
        <taxon>Sedimentisphaerales</taxon>
        <taxon>Sedimentisphaeraceae</taxon>
        <taxon>Sedimentisphaera</taxon>
    </lineage>
</organism>
<dbReference type="Gene3D" id="3.70.10.10">
    <property type="match status" value="1"/>
</dbReference>
<keyword evidence="5 10" id="KW-0808">Transferase</keyword>
<evidence type="ECO:0000256" key="3">
    <source>
        <dbReference type="ARBA" id="ARBA00021035"/>
    </source>
</evidence>
<dbReference type="Pfam" id="PF02767">
    <property type="entry name" value="DNA_pol3_beta_2"/>
    <property type="match status" value="1"/>
</dbReference>
<keyword evidence="7 10" id="KW-0235">DNA replication</keyword>
<dbReference type="SUPFAM" id="SSF55979">
    <property type="entry name" value="DNA clamp"/>
    <property type="match status" value="3"/>
</dbReference>
<dbReference type="InterPro" id="IPR022637">
    <property type="entry name" value="DNA_polIII_beta_cen"/>
</dbReference>
<dbReference type="GO" id="GO:0005737">
    <property type="term" value="C:cytoplasm"/>
    <property type="evidence" value="ECO:0007669"/>
    <property type="project" value="UniProtKB-SubCell"/>
</dbReference>
<dbReference type="KEGG" id="pbu:L21SP3_01548"/>
<evidence type="ECO:0000256" key="8">
    <source>
        <dbReference type="ARBA" id="ARBA00022932"/>
    </source>
</evidence>
<keyword evidence="4 10" id="KW-0963">Cytoplasm</keyword>
<evidence type="ECO:0000256" key="4">
    <source>
        <dbReference type="ARBA" id="ARBA00022490"/>
    </source>
</evidence>
<dbReference type="PANTHER" id="PTHR30478:SF0">
    <property type="entry name" value="BETA SLIDING CLAMP"/>
    <property type="match status" value="1"/>
</dbReference>
<gene>
    <name evidence="14" type="primary">dnaN</name>
    <name evidence="14" type="ORF">L21SP3_01548</name>
</gene>
<dbReference type="GO" id="GO:0006271">
    <property type="term" value="P:DNA strand elongation involved in DNA replication"/>
    <property type="evidence" value="ECO:0007669"/>
    <property type="project" value="TreeGrafter"/>
</dbReference>
<comment type="subunit">
    <text evidence="10">Forms a ring-shaped head-to-tail homodimer around DNA.</text>
</comment>
<evidence type="ECO:0000313" key="15">
    <source>
        <dbReference type="Proteomes" id="UP000188273"/>
    </source>
</evidence>
<protein>
    <recommendedName>
        <fullName evidence="3 10">Beta sliding clamp</fullName>
    </recommendedName>
</protein>
<dbReference type="GO" id="GO:0009360">
    <property type="term" value="C:DNA polymerase III complex"/>
    <property type="evidence" value="ECO:0007669"/>
    <property type="project" value="InterPro"/>
</dbReference>
<evidence type="ECO:0000259" key="13">
    <source>
        <dbReference type="Pfam" id="PF02768"/>
    </source>
</evidence>
<keyword evidence="9" id="KW-0238">DNA-binding</keyword>
<keyword evidence="8 10" id="KW-0239">DNA-directed DNA polymerase</keyword>
<dbReference type="Gene3D" id="3.10.150.10">
    <property type="entry name" value="DNA Polymerase III, subunit A, domain 2"/>
    <property type="match status" value="1"/>
</dbReference>
<evidence type="ECO:0000256" key="1">
    <source>
        <dbReference type="ARBA" id="ARBA00004496"/>
    </source>
</evidence>
<dbReference type="PIRSF" id="PIRSF000804">
    <property type="entry name" value="DNA_pol_III_b"/>
    <property type="match status" value="1"/>
</dbReference>
<feature type="domain" description="DNA polymerase III beta sliding clamp central" evidence="12">
    <location>
        <begin position="132"/>
        <end position="245"/>
    </location>
</feature>
<dbReference type="NCBIfam" id="TIGR00663">
    <property type="entry name" value="dnan"/>
    <property type="match status" value="1"/>
</dbReference>
<dbReference type="OrthoDB" id="8421503at2"/>
<dbReference type="STRING" id="1940790.L21SP3_01548"/>
<dbReference type="RefSeq" id="WP_077540305.1">
    <property type="nucleotide sequence ID" value="NZ_CP019633.1"/>
</dbReference>
<dbReference type="Pfam" id="PF02768">
    <property type="entry name" value="DNA_pol3_beta_3"/>
    <property type="match status" value="1"/>
</dbReference>
<dbReference type="InterPro" id="IPR022634">
    <property type="entry name" value="DNA_polIII_beta_N"/>
</dbReference>
<dbReference type="GO" id="GO:0003887">
    <property type="term" value="F:DNA-directed DNA polymerase activity"/>
    <property type="evidence" value="ECO:0007669"/>
    <property type="project" value="UniProtKB-UniRule"/>
</dbReference>
<sequence>MKIRFNRLALQEALSFVAGIIPARAAKPVLQCIKISADEQGVSISGTDLEIGIRHIVSQAQTDRPGSSVVPASKVSAIVRESIDEVLEFEADESELHIRGSDSHFNIYTHDVEQYPDAIEDEGDSDMAVSLSILQQGISQTLFATAKENTKYALHGVLWEISEEYINLVGTDGRRLARKIVELDTPMPENHIGKRLILPVKAVSLVQKIVTEQNSLIGVSYNEKKVTFSCGDVLITSNLVEGNFPRYQDIIPKDNDKMIKVNTDATLSAVKRASLLTTDESRGIKVSIGDGVMVFSSRAPEMGDAQVDMPVDYSGEPLAVGFDPDFILDALKVVKQAQIQIELGKPDRAVLFRCSDTFIYIVMPVEV</sequence>
<evidence type="ECO:0000259" key="11">
    <source>
        <dbReference type="Pfam" id="PF00712"/>
    </source>
</evidence>
<proteinExistence type="inferred from homology"/>
<comment type="similarity">
    <text evidence="2 10">Belongs to the beta sliding clamp family.</text>
</comment>
<dbReference type="InterPro" id="IPR022635">
    <property type="entry name" value="DNA_polIII_beta_C"/>
</dbReference>
<comment type="subcellular location">
    <subcellularLocation>
        <location evidence="1 10">Cytoplasm</location>
    </subcellularLocation>
</comment>
<evidence type="ECO:0000256" key="7">
    <source>
        <dbReference type="ARBA" id="ARBA00022705"/>
    </source>
</evidence>
<dbReference type="CDD" id="cd00140">
    <property type="entry name" value="beta_clamp"/>
    <property type="match status" value="1"/>
</dbReference>
<evidence type="ECO:0000256" key="6">
    <source>
        <dbReference type="ARBA" id="ARBA00022695"/>
    </source>
</evidence>
<evidence type="ECO:0000256" key="2">
    <source>
        <dbReference type="ARBA" id="ARBA00010752"/>
    </source>
</evidence>
<dbReference type="InterPro" id="IPR046938">
    <property type="entry name" value="DNA_clamp_sf"/>
</dbReference>
<feature type="domain" description="DNA polymerase III beta sliding clamp N-terminal" evidence="11">
    <location>
        <begin position="1"/>
        <end position="116"/>
    </location>
</feature>
<dbReference type="EMBL" id="CP019633">
    <property type="protein sequence ID" value="AQQ09736.1"/>
    <property type="molecule type" value="Genomic_DNA"/>
</dbReference>
<dbReference type="Pfam" id="PF00712">
    <property type="entry name" value="DNA_pol3_beta"/>
    <property type="match status" value="1"/>
</dbReference>
<dbReference type="GO" id="GO:0003677">
    <property type="term" value="F:DNA binding"/>
    <property type="evidence" value="ECO:0007669"/>
    <property type="project" value="UniProtKB-UniRule"/>
</dbReference>
<dbReference type="InterPro" id="IPR001001">
    <property type="entry name" value="DNA_polIII_beta"/>
</dbReference>
<comment type="function">
    <text evidence="10">Confers DNA tethering and processivity to DNA polymerases and other proteins. Acts as a clamp, forming a ring around DNA (a reaction catalyzed by the clamp-loading complex) which diffuses in an ATP-independent manner freely and bidirectionally along dsDNA. Initially characterized for its ability to contact the catalytic subunit of DNA polymerase III (Pol III), a complex, multichain enzyme responsible for most of the replicative synthesis in bacteria; Pol III exhibits 3'-5' exonuclease proofreading activity. The beta chain is required for initiation of replication as well as for processivity of DNA replication.</text>
</comment>
<dbReference type="SMART" id="SM00480">
    <property type="entry name" value="POL3Bc"/>
    <property type="match status" value="1"/>
</dbReference>
<name>A0A1Q2HR64_9BACT</name>
<evidence type="ECO:0000256" key="10">
    <source>
        <dbReference type="PIRNR" id="PIRNR000804"/>
    </source>
</evidence>
<keyword evidence="6 10" id="KW-0548">Nucleotidyltransferase</keyword>
<evidence type="ECO:0000259" key="12">
    <source>
        <dbReference type="Pfam" id="PF02767"/>
    </source>
</evidence>
<dbReference type="GO" id="GO:0008408">
    <property type="term" value="F:3'-5' exonuclease activity"/>
    <property type="evidence" value="ECO:0007669"/>
    <property type="project" value="InterPro"/>
</dbReference>
<evidence type="ECO:0000256" key="9">
    <source>
        <dbReference type="ARBA" id="ARBA00023125"/>
    </source>
</evidence>
<dbReference type="Proteomes" id="UP000188273">
    <property type="component" value="Chromosome"/>
</dbReference>